<dbReference type="Proteomes" id="UP001164250">
    <property type="component" value="Chromosome 6"/>
</dbReference>
<organism evidence="1 2">
    <name type="scientific">Pistacia atlantica</name>
    <dbReference type="NCBI Taxonomy" id="434234"/>
    <lineage>
        <taxon>Eukaryota</taxon>
        <taxon>Viridiplantae</taxon>
        <taxon>Streptophyta</taxon>
        <taxon>Embryophyta</taxon>
        <taxon>Tracheophyta</taxon>
        <taxon>Spermatophyta</taxon>
        <taxon>Magnoliopsida</taxon>
        <taxon>eudicotyledons</taxon>
        <taxon>Gunneridae</taxon>
        <taxon>Pentapetalae</taxon>
        <taxon>rosids</taxon>
        <taxon>malvids</taxon>
        <taxon>Sapindales</taxon>
        <taxon>Anacardiaceae</taxon>
        <taxon>Pistacia</taxon>
    </lineage>
</organism>
<reference evidence="2" key="1">
    <citation type="journal article" date="2023" name="G3 (Bethesda)">
        <title>Genome assembly and association tests identify interacting loci associated with vigor, precocity, and sex in interspecific pistachio rootstocks.</title>
        <authorList>
            <person name="Palmer W."/>
            <person name="Jacygrad E."/>
            <person name="Sagayaradj S."/>
            <person name="Cavanaugh K."/>
            <person name="Han R."/>
            <person name="Bertier L."/>
            <person name="Beede B."/>
            <person name="Kafkas S."/>
            <person name="Golino D."/>
            <person name="Preece J."/>
            <person name="Michelmore R."/>
        </authorList>
    </citation>
    <scope>NUCLEOTIDE SEQUENCE [LARGE SCALE GENOMIC DNA]</scope>
</reference>
<name>A0ACC1B591_9ROSI</name>
<dbReference type="EMBL" id="CM047902">
    <property type="protein sequence ID" value="KAJ0094106.1"/>
    <property type="molecule type" value="Genomic_DNA"/>
</dbReference>
<accession>A0ACC1B591</accession>
<protein>
    <submittedName>
        <fullName evidence="1">Uncharacterized protein</fullName>
    </submittedName>
</protein>
<proteinExistence type="predicted"/>
<evidence type="ECO:0000313" key="1">
    <source>
        <dbReference type="EMBL" id="KAJ0094106.1"/>
    </source>
</evidence>
<sequence>MKVDIVAKEIIKPSSPTPDNLRSFKLSLFDQLAPAVYGPMIFFYPNGATTHHASIAEQSHHLKKSLADTLTRFFPLAGRIKDNFTIDCNDNGVGCVEARVNCLLSEILEHPDLEALNQFLPFELDSTESSTDSLILVQSTFFNCGGVANWGRPFAQVEQMEPLFAAPNIDALKAITASPGVQNPTRAEAVTALIWKCALNAARSNSRILRPSLLSQSVNLRRKIVPPLPENTIGNLGAHISAHKDESEIELQGLVREIRRGKQGFSKKYVKKLQDDAFKAITETFKEAVSMFKSRDIEFYKLTNMCNFPFYEIDFGWGKPTWVTIPGVTLKNLVKLMDSREGDGSIEALVILSEKDMTLFERDKELLAYASLNPSLLKLNPMRPMTPLFNIFLVNFNF</sequence>
<comment type="caution">
    <text evidence="1">The sequence shown here is derived from an EMBL/GenBank/DDBJ whole genome shotgun (WGS) entry which is preliminary data.</text>
</comment>
<gene>
    <name evidence="1" type="ORF">Patl1_16845</name>
</gene>
<keyword evidence="2" id="KW-1185">Reference proteome</keyword>
<evidence type="ECO:0000313" key="2">
    <source>
        <dbReference type="Proteomes" id="UP001164250"/>
    </source>
</evidence>